<name>A0A7I8KV09_SPIIN</name>
<dbReference type="Proteomes" id="UP000663760">
    <property type="component" value="Chromosome 9"/>
</dbReference>
<dbReference type="GO" id="GO:0003677">
    <property type="term" value="F:DNA binding"/>
    <property type="evidence" value="ECO:0007669"/>
    <property type="project" value="UniProtKB-KW"/>
</dbReference>
<dbReference type="PANTHER" id="PTHR47999:SF24">
    <property type="entry name" value="TRANSCRIPTION FACTOR MYB90"/>
    <property type="match status" value="1"/>
</dbReference>
<organism evidence="7 8">
    <name type="scientific">Spirodela intermedia</name>
    <name type="common">Intermediate duckweed</name>
    <dbReference type="NCBI Taxonomy" id="51605"/>
    <lineage>
        <taxon>Eukaryota</taxon>
        <taxon>Viridiplantae</taxon>
        <taxon>Streptophyta</taxon>
        <taxon>Embryophyta</taxon>
        <taxon>Tracheophyta</taxon>
        <taxon>Spermatophyta</taxon>
        <taxon>Magnoliopsida</taxon>
        <taxon>Liliopsida</taxon>
        <taxon>Araceae</taxon>
        <taxon>Lemnoideae</taxon>
        <taxon>Spirodela</taxon>
    </lineage>
</organism>
<dbReference type="InterPro" id="IPR017930">
    <property type="entry name" value="Myb_dom"/>
</dbReference>
<dbReference type="InterPro" id="IPR009057">
    <property type="entry name" value="Homeodomain-like_sf"/>
</dbReference>
<keyword evidence="1" id="KW-0677">Repeat</keyword>
<evidence type="ECO:0000256" key="1">
    <source>
        <dbReference type="ARBA" id="ARBA00022737"/>
    </source>
</evidence>
<evidence type="ECO:0000256" key="4">
    <source>
        <dbReference type="ARBA" id="ARBA00023159"/>
    </source>
</evidence>
<keyword evidence="5" id="KW-0804">Transcription</keyword>
<accession>A0A7I8KV09</accession>
<dbReference type="PROSITE" id="PS51294">
    <property type="entry name" value="HTH_MYB"/>
    <property type="match status" value="1"/>
</dbReference>
<dbReference type="SUPFAM" id="SSF46689">
    <property type="entry name" value="Homeodomain-like"/>
    <property type="match status" value="1"/>
</dbReference>
<keyword evidence="2" id="KW-0805">Transcription regulation</keyword>
<dbReference type="Gene3D" id="1.10.10.60">
    <property type="entry name" value="Homeodomain-like"/>
    <property type="match status" value="2"/>
</dbReference>
<evidence type="ECO:0000256" key="5">
    <source>
        <dbReference type="ARBA" id="ARBA00023163"/>
    </source>
</evidence>
<protein>
    <recommendedName>
        <fullName evidence="6">HTH myb-type domain-containing protein</fullName>
    </recommendedName>
</protein>
<dbReference type="EMBL" id="LR746272">
    <property type="protein sequence ID" value="CAA7401461.1"/>
    <property type="molecule type" value="Genomic_DNA"/>
</dbReference>
<feature type="domain" description="HTH myb-type" evidence="6">
    <location>
        <begin position="58"/>
        <end position="106"/>
    </location>
</feature>
<evidence type="ECO:0000256" key="2">
    <source>
        <dbReference type="ARBA" id="ARBA00023015"/>
    </source>
</evidence>
<dbReference type="AlphaFoldDB" id="A0A7I8KV09"/>
<gene>
    <name evidence="7" type="ORF">SI8410_09012139</name>
</gene>
<keyword evidence="8" id="KW-1185">Reference proteome</keyword>
<evidence type="ECO:0000313" key="7">
    <source>
        <dbReference type="EMBL" id="CAA7401461.1"/>
    </source>
</evidence>
<keyword evidence="4" id="KW-0010">Activator</keyword>
<proteinExistence type="predicted"/>
<dbReference type="Pfam" id="PF13921">
    <property type="entry name" value="Myb_DNA-bind_6"/>
    <property type="match status" value="1"/>
</dbReference>
<evidence type="ECO:0000313" key="8">
    <source>
        <dbReference type="Proteomes" id="UP000663760"/>
    </source>
</evidence>
<sequence length="269" mass="31120">MENQVMNVRKGAWTLEEDALLERCVLYMNEYVPSSSDKFSGLRCCHKSCRLRWLNYLKPSIKRGAFQKDEVDVIIRLHKLLGNSRIPGKTTNDINNYWNSCLCKKVGCIGEDARKFNIRNTICLTMEKYNSYLLGQASVSPRLAHSPEAMVGCRHEIFRPQARTLSEGPICLPVIITCREFLPARRCFSSTDERPNSGQYLLAWTRLLPEDNEKDQRQWEKKDAISCPLEEELLHWAPQTDEEVEVGWWPLGWEDILLDVNLMSGYYPG</sequence>
<evidence type="ECO:0000256" key="3">
    <source>
        <dbReference type="ARBA" id="ARBA00023125"/>
    </source>
</evidence>
<dbReference type="InterPro" id="IPR015495">
    <property type="entry name" value="Myb_TF_plants"/>
</dbReference>
<dbReference type="PANTHER" id="PTHR47999">
    <property type="entry name" value="TRANSCRIPTION FACTOR MYB8-RELATED-RELATED"/>
    <property type="match status" value="1"/>
</dbReference>
<keyword evidence="3" id="KW-0238">DNA-binding</keyword>
<evidence type="ECO:0000259" key="6">
    <source>
        <dbReference type="PROSITE" id="PS51294"/>
    </source>
</evidence>
<dbReference type="OrthoDB" id="785536at2759"/>
<reference evidence="7" key="1">
    <citation type="submission" date="2020-02" db="EMBL/GenBank/DDBJ databases">
        <authorList>
            <person name="Scholz U."/>
            <person name="Mascher M."/>
            <person name="Fiebig A."/>
        </authorList>
    </citation>
    <scope>NUCLEOTIDE SEQUENCE</scope>
</reference>